<keyword evidence="6" id="KW-1185">Reference proteome</keyword>
<keyword evidence="2 4" id="KW-0378">Hydrolase</keyword>
<dbReference type="PIRSF" id="PIRSF005700">
    <property type="entry name" value="PepC"/>
    <property type="match status" value="1"/>
</dbReference>
<proteinExistence type="inferred from homology"/>
<comment type="similarity">
    <text evidence="4">Belongs to the peptidase C1 family.</text>
</comment>
<evidence type="ECO:0000313" key="6">
    <source>
        <dbReference type="Proteomes" id="UP000710815"/>
    </source>
</evidence>
<gene>
    <name evidence="5" type="ORF">JS533_009160</name>
</gene>
<dbReference type="InterPro" id="IPR000169">
    <property type="entry name" value="Pept_cys_AS"/>
</dbReference>
<evidence type="ECO:0000256" key="1">
    <source>
        <dbReference type="ARBA" id="ARBA00022670"/>
    </source>
</evidence>
<accession>A0ABS9VWZ3</accession>
<evidence type="ECO:0000256" key="3">
    <source>
        <dbReference type="ARBA" id="ARBA00022807"/>
    </source>
</evidence>
<dbReference type="RefSeq" id="WP_241514112.1">
    <property type="nucleotide sequence ID" value="NZ_JAFEJT020000038.1"/>
</dbReference>
<organism evidence="5 6">
    <name type="scientific">Bifidobacterium amazonense</name>
    <dbReference type="NCBI Taxonomy" id="2809027"/>
    <lineage>
        <taxon>Bacteria</taxon>
        <taxon>Bacillati</taxon>
        <taxon>Actinomycetota</taxon>
        <taxon>Actinomycetes</taxon>
        <taxon>Bifidobacteriales</taxon>
        <taxon>Bifidobacteriaceae</taxon>
        <taxon>Bifidobacterium</taxon>
    </lineage>
</organism>
<dbReference type="PROSITE" id="PS00139">
    <property type="entry name" value="THIOL_PROTEASE_CYS"/>
    <property type="match status" value="1"/>
</dbReference>
<name>A0ABS9VWZ3_9BIFI</name>
<evidence type="ECO:0000256" key="2">
    <source>
        <dbReference type="ARBA" id="ARBA00022801"/>
    </source>
</evidence>
<dbReference type="CDD" id="cd00585">
    <property type="entry name" value="Peptidase_C1B"/>
    <property type="match status" value="1"/>
</dbReference>
<dbReference type="InterPro" id="IPR004134">
    <property type="entry name" value="Peptidase_C1B"/>
</dbReference>
<dbReference type="Gene3D" id="3.90.70.10">
    <property type="entry name" value="Cysteine proteinases"/>
    <property type="match status" value="1"/>
</dbReference>
<keyword evidence="4" id="KW-0031">Aminopeptidase</keyword>
<dbReference type="PANTHER" id="PTHR10363">
    <property type="entry name" value="BLEOMYCIN HYDROLASE"/>
    <property type="match status" value="1"/>
</dbReference>
<evidence type="ECO:0000313" key="5">
    <source>
        <dbReference type="EMBL" id="MCH9276431.1"/>
    </source>
</evidence>
<comment type="caution">
    <text evidence="5">The sequence shown here is derived from an EMBL/GenBank/DDBJ whole genome shotgun (WGS) entry which is preliminary data.</text>
</comment>
<sequence>MSEITALSADKLNALREEFDADGTNRLAMNAVTAAGIDKVARNYDRARLLQRRFSTVVDNGEVTHQDRSGRCWLFSSLNVARFVAKQNMGLKEFEFSQNYAMYYDKLERVNYFLNDVAALVAAGEPNDSRLIKHLLDDVMGDGGQWTMAMNVYKKYGAVPKDLFPETESSKNTGPMNTQLRHMLHTAVARLFAAAGDEAKTAEIISEATAAGHRILTIHLGEPPVSFDWEWTDKDGEFHRDGELTPVEFWNKYVGSADLESYVCLVDDPRQEHAKGKKIGIEHLGNVAGGDPTEYLNVPNQFMKDCVRQILTEQGIPVWFGADCGPFMDRVNGAWATDLFEYGKVYDFDFDLNKEDRVRYCDSAMNHAMAFVGVDVAEDGKTTRRWRVENSWGKDIADKGYFTMSDDWFTEYVYEVAVPKAMLPAEYQAALDEPATMLPAWDPMGALA</sequence>
<keyword evidence="1 4" id="KW-0645">Protease</keyword>
<keyword evidence="3 4" id="KW-0788">Thiol protease</keyword>
<evidence type="ECO:0000256" key="4">
    <source>
        <dbReference type="PIRNR" id="PIRNR005700"/>
    </source>
</evidence>
<dbReference type="PANTHER" id="PTHR10363:SF2">
    <property type="entry name" value="BLEOMYCIN HYDROLASE"/>
    <property type="match status" value="1"/>
</dbReference>
<dbReference type="Pfam" id="PF03051">
    <property type="entry name" value="Peptidase_C1_2"/>
    <property type="match status" value="1"/>
</dbReference>
<dbReference type="EMBL" id="JAFEJT020000038">
    <property type="protein sequence ID" value="MCH9276431.1"/>
    <property type="molecule type" value="Genomic_DNA"/>
</dbReference>
<reference evidence="5 6" key="1">
    <citation type="journal article" date="2021" name="Environ. Microbiol.">
        <title>Genetic insights into the dark matter of the mammalian gut microbiota through targeted genome reconstruction.</title>
        <authorList>
            <person name="Lugli G.A."/>
            <person name="Alessandri G."/>
            <person name="Milani C."/>
            <person name="Viappiani A."/>
            <person name="Fontana F."/>
            <person name="Tarracchini C."/>
            <person name="Mancabelli L."/>
            <person name="Argentini C."/>
            <person name="Ruiz L."/>
            <person name="Margolles A."/>
            <person name="van Sinderen D."/>
            <person name="Turroni F."/>
            <person name="Ventura M."/>
        </authorList>
    </citation>
    <scope>NUCLEOTIDE SEQUENCE [LARGE SCALE GENOMIC DNA]</scope>
    <source>
        <strain evidence="5 6">MA1</strain>
    </source>
</reference>
<dbReference type="SUPFAM" id="SSF54001">
    <property type="entry name" value="Cysteine proteinases"/>
    <property type="match status" value="1"/>
</dbReference>
<reference evidence="5 6" key="2">
    <citation type="journal article" date="2021" name="Syst. Appl. Microbiol.">
        <title>Phylogenetic classification of ten novel species belonging to the genus Bifidobacterium comprising B. phasiani sp. nov., B. pongonis sp. nov., B. saguinibicoloris sp. nov., B. colobi sp. nov., B. simiiventris sp. nov., B. santillanense sp. nov., B. miconis sp. nov., B. amazonense sp. nov., B. pluvialisilvae sp. nov., and B. miconisargentati sp. nov.</title>
        <authorList>
            <person name="Lugli G.A."/>
            <person name="Calvete-Torre I."/>
            <person name="Alessandri G."/>
            <person name="Milani C."/>
            <person name="Turroni F."/>
            <person name="Laiolo P."/>
            <person name="Ossiprandi M.C."/>
            <person name="Margolles A."/>
            <person name="Ruiz L."/>
            <person name="Ventura M."/>
        </authorList>
    </citation>
    <scope>NUCLEOTIDE SEQUENCE [LARGE SCALE GENOMIC DNA]</scope>
    <source>
        <strain evidence="5 6">MA1</strain>
    </source>
</reference>
<dbReference type="InterPro" id="IPR038765">
    <property type="entry name" value="Papain-like_cys_pep_sf"/>
</dbReference>
<dbReference type="Proteomes" id="UP000710815">
    <property type="component" value="Unassembled WGS sequence"/>
</dbReference>
<protein>
    <recommendedName>
        <fullName evidence="4">Aminopeptidase</fullName>
    </recommendedName>
</protein>